<dbReference type="Proteomes" id="UP001321786">
    <property type="component" value="Chromosome"/>
</dbReference>
<keyword evidence="1" id="KW-0812">Transmembrane</keyword>
<dbReference type="EMBL" id="AP028654">
    <property type="protein sequence ID" value="BEP28987.1"/>
    <property type="molecule type" value="Genomic_DNA"/>
</dbReference>
<feature type="transmembrane region" description="Helical" evidence="1">
    <location>
        <begin position="20"/>
        <end position="43"/>
    </location>
</feature>
<evidence type="ECO:0008006" key="4">
    <source>
        <dbReference type="Google" id="ProtNLM"/>
    </source>
</evidence>
<gene>
    <name evidence="2" type="ORF">HLPR_13180</name>
</gene>
<organism evidence="2 3">
    <name type="scientific">Helicovermis profundi</name>
    <dbReference type="NCBI Taxonomy" id="3065157"/>
    <lineage>
        <taxon>Bacteria</taxon>
        <taxon>Bacillati</taxon>
        <taxon>Bacillota</taxon>
        <taxon>Clostridia</taxon>
        <taxon>Helicovermis</taxon>
    </lineage>
</organism>
<keyword evidence="1" id="KW-1133">Transmembrane helix</keyword>
<keyword evidence="3" id="KW-1185">Reference proteome</keyword>
<reference evidence="2 3" key="1">
    <citation type="submission" date="2023-08" db="EMBL/GenBank/DDBJ databases">
        <title>Helicovermis profunda gen. nov., sp. nov., a novel mesophilic, fermentative bacterium within the Bacillota from a deep-sea hydrothermal vent chimney.</title>
        <authorList>
            <person name="Miyazaki U."/>
            <person name="Mizutani D."/>
            <person name="Hashimoto Y."/>
            <person name="Tame A."/>
            <person name="Sawayama S."/>
            <person name="Miyazaki J."/>
            <person name="Takai K."/>
            <person name="Nakagawa S."/>
        </authorList>
    </citation>
    <scope>NUCLEOTIDE SEQUENCE [LARGE SCALE GENOMIC DNA]</scope>
    <source>
        <strain evidence="2 3">S502</strain>
    </source>
</reference>
<evidence type="ECO:0000256" key="1">
    <source>
        <dbReference type="SAM" id="Phobius"/>
    </source>
</evidence>
<dbReference type="KEGG" id="hprf:HLPR_13180"/>
<dbReference type="RefSeq" id="WP_338537281.1">
    <property type="nucleotide sequence ID" value="NZ_AP028654.1"/>
</dbReference>
<protein>
    <recommendedName>
        <fullName evidence="4">Type 4 fimbrial biogenesis protein PilX N-terminal domain-containing protein</fullName>
    </recommendedName>
</protein>
<name>A0AAU9E8F5_9FIRM</name>
<evidence type="ECO:0000313" key="2">
    <source>
        <dbReference type="EMBL" id="BEP28987.1"/>
    </source>
</evidence>
<sequence length="839" mass="93143">MNKILNALSNKINNNYGSSLVFVMIMIFLLIILGTAMVGATVLNFKVSNLSQSSNKAFYVNDGAIEESLVEINEMCHEAEIKASDHINDIDSPSSYTKEGKWQNFLNKIEIDKINGTLNEEEANYELQKAYDREFEKEYYLSLLHYTGNNGFNDNDIFSKDYILLDNSNNYVDKSTLELRTDIDLQDNYRTSIENVAFKPEDVDQFSTASLSNITLSTAYDLVNGLTLDIVTDGTYNIYRKSLEINIKIIKPQYSYVISNTIKSKGIKDNTLLHNNLSAYGNIVVVGGKVTTDTDVYSYGTYKETNEYRYDDLGGLLVGLDENDTSKLDLTPKGISTSDIISASLSGSGDIEIGGDLKVRSSIRLMKNSAKIDVNGDTYSNYLSIDKTGNSVIANFKKNLYLMEDLRIEGDDASIDIGNKNDNATGTLWTILDGNPSNSSERDDLSGSLIIATKSANTSIRANHVMIAGIAYLNYYREENSSKYYYQTGESLITNNNLDYYNNILPGEYATAKYVNYQGQILVEPIDGSGNIIKSSEFKANHFIEYANAPTNSHTISSRDRNILDLESVDATTNESAATTYSSNYSQGVIMTKGQVISPKRSMIPSSFNIARGSKCIEIDSKINILGDRNYETHSNQNNRIDDFLKLNGTVDIQKSLDPNNFIFINSDPTKDIYINVPQSIISNINDNNAVIIAADSKYNDIKGFIATKGSVYIYSSAGNTMKFNGPIISNKNIIVFGSGEKKFFNKPSNSEDLYDSSLINIISKNNEVYSATYSDIGKELITNKSDGNTTRSIDGNLSMSVFPNDIPVAKQNNSSVLLGITKTSKIKSYIIKSWHEVK</sequence>
<keyword evidence="1" id="KW-0472">Membrane</keyword>
<accession>A0AAU9E8F5</accession>
<evidence type="ECO:0000313" key="3">
    <source>
        <dbReference type="Proteomes" id="UP001321786"/>
    </source>
</evidence>
<proteinExistence type="predicted"/>
<dbReference type="AlphaFoldDB" id="A0AAU9E8F5"/>